<sequence length="348" mass="38112">DDITLTVDGKDTYQEVKQSGRYRECKRTQGVSTTDLVGRMLLMTKAHHSHIVKCPLPPPDPGPGPPWAPVPDPPLSVLLRTAPTTSSTQTTSGRRATVPGRGCPSSCRPHRRSSSSPQARSPRPGTPSSTWPGPSTCSVSFRNHRPDGPLRGPQLSGMTILCFFLPLLLFLLTLPSDIGHVDFLEAVHKLAEKPYIIVGLHFDQASLVPAEVNRYKRKNYPIMNVHERTLSVLACRYVSEVVIGAPFAVTKDLLDHFKVGRTSENLPKSTKSQNEWSRGVFVPQVDLVCHGRTEIYPGRDGSDPYAVSTPPRPLPSPVMGVVFIRSCFIGVQEPRRRGICGSWTAGTA</sequence>
<feature type="non-terminal residue" evidence="13">
    <location>
        <position position="348"/>
    </location>
</feature>
<dbReference type="InterPro" id="IPR014729">
    <property type="entry name" value="Rossmann-like_a/b/a_fold"/>
</dbReference>
<dbReference type="InterPro" id="IPR044608">
    <property type="entry name" value="Ect1/PCYT2"/>
</dbReference>
<name>Q4TCP5_TETNG</name>
<dbReference type="SUPFAM" id="SSF52374">
    <property type="entry name" value="Nucleotidylyl transferase"/>
    <property type="match status" value="1"/>
</dbReference>
<evidence type="ECO:0000256" key="9">
    <source>
        <dbReference type="ARBA" id="ARBA00024191"/>
    </source>
</evidence>
<evidence type="ECO:0000256" key="12">
    <source>
        <dbReference type="SAM" id="MobiDB-lite"/>
    </source>
</evidence>
<dbReference type="InterPro" id="IPR004821">
    <property type="entry name" value="Cyt_trans-like"/>
</dbReference>
<comment type="pathway">
    <text evidence="9">Phospholipid metabolism; phosphatidylethanolamine biosynthesis; phosphatidylethanolamine from ethanolamine: step 2/3.</text>
</comment>
<comment type="similarity">
    <text evidence="2">Belongs to the cytidylyltransferase family.</text>
</comment>
<evidence type="ECO:0000256" key="2">
    <source>
        <dbReference type="ARBA" id="ARBA00010101"/>
    </source>
</evidence>
<keyword evidence="7" id="KW-0594">Phospholipid biosynthesis</keyword>
<dbReference type="EC" id="2.7.7.14" evidence="10"/>
<comment type="pathway">
    <text evidence="1">Lipid metabolism.</text>
</comment>
<dbReference type="GO" id="GO:0006646">
    <property type="term" value="P:phosphatidylethanolamine biosynthetic process"/>
    <property type="evidence" value="ECO:0007669"/>
    <property type="project" value="UniProtKB-UniPathway"/>
</dbReference>
<dbReference type="OrthoDB" id="40021at2759"/>
<evidence type="ECO:0000256" key="4">
    <source>
        <dbReference type="ARBA" id="ARBA00022679"/>
    </source>
</evidence>
<evidence type="ECO:0000256" key="1">
    <source>
        <dbReference type="ARBA" id="ARBA00005189"/>
    </source>
</evidence>
<keyword evidence="4" id="KW-0808">Transferase</keyword>
<reference evidence="13" key="2">
    <citation type="submission" date="2004-02" db="EMBL/GenBank/DDBJ databases">
        <authorList>
            <consortium name="Genoscope"/>
            <consortium name="Whitehead Institute Centre for Genome Research"/>
        </authorList>
    </citation>
    <scope>NUCLEOTIDE SEQUENCE</scope>
</reference>
<reference evidence="13" key="1">
    <citation type="journal article" date="2004" name="Nature">
        <title>Genome duplication in the teleost fish Tetraodon nigroviridis reveals the early vertebrate proto-karyotype.</title>
        <authorList>
            <person name="Jaillon O."/>
            <person name="Aury J.-M."/>
            <person name="Brunet F."/>
            <person name="Petit J.-L."/>
            <person name="Stange-Thomann N."/>
            <person name="Mauceli E."/>
            <person name="Bouneau L."/>
            <person name="Fischer C."/>
            <person name="Ozouf-Costaz C."/>
            <person name="Bernot A."/>
            <person name="Nicaud S."/>
            <person name="Jaffe D."/>
            <person name="Fisher S."/>
            <person name="Lutfalla G."/>
            <person name="Dossat C."/>
            <person name="Segurens B."/>
            <person name="Dasilva C."/>
            <person name="Salanoubat M."/>
            <person name="Levy M."/>
            <person name="Boudet N."/>
            <person name="Castellano S."/>
            <person name="Anthouard V."/>
            <person name="Jubin C."/>
            <person name="Castelli V."/>
            <person name="Katinka M."/>
            <person name="Vacherie B."/>
            <person name="Biemont C."/>
            <person name="Skalli Z."/>
            <person name="Cattolico L."/>
            <person name="Poulain J."/>
            <person name="De Berardinis V."/>
            <person name="Cruaud C."/>
            <person name="Duprat S."/>
            <person name="Brottier P."/>
            <person name="Coutanceau J.-P."/>
            <person name="Gouzy J."/>
            <person name="Parra G."/>
            <person name="Lardier G."/>
            <person name="Chapple C."/>
            <person name="McKernan K.J."/>
            <person name="McEwan P."/>
            <person name="Bosak S."/>
            <person name="Kellis M."/>
            <person name="Volff J.-N."/>
            <person name="Guigo R."/>
            <person name="Zody M.C."/>
            <person name="Mesirov J."/>
            <person name="Lindblad-Toh K."/>
            <person name="Birren B."/>
            <person name="Nusbaum C."/>
            <person name="Kahn D."/>
            <person name="Robinson-Rechavi M."/>
            <person name="Laudet V."/>
            <person name="Schachter V."/>
            <person name="Quetier F."/>
            <person name="Saurin W."/>
            <person name="Scarpelli C."/>
            <person name="Wincker P."/>
            <person name="Lander E.S."/>
            <person name="Weissenbach J."/>
            <person name="Roest Crollius H."/>
        </authorList>
    </citation>
    <scope>NUCLEOTIDE SEQUENCE [LARGE SCALE GENOMIC DNA]</scope>
</reference>
<dbReference type="PANTHER" id="PTHR45780:SF2">
    <property type="entry name" value="ETHANOLAMINE-PHOSPHATE CYTIDYLYLTRANSFERASE"/>
    <property type="match status" value="1"/>
</dbReference>
<dbReference type="PANTHER" id="PTHR45780">
    <property type="entry name" value="ETHANOLAMINE-PHOSPHATE CYTIDYLYLTRANSFERASE"/>
    <property type="match status" value="1"/>
</dbReference>
<keyword evidence="3" id="KW-0444">Lipid biosynthesis</keyword>
<evidence type="ECO:0000313" key="13">
    <source>
        <dbReference type="EMBL" id="CAF89337.1"/>
    </source>
</evidence>
<feature type="compositionally biased region" description="Low complexity" evidence="12">
    <location>
        <begin position="80"/>
        <end position="97"/>
    </location>
</feature>
<dbReference type="AlphaFoldDB" id="Q4TCP5"/>
<dbReference type="NCBIfam" id="TIGR00125">
    <property type="entry name" value="cyt_tran_rel"/>
    <property type="match status" value="1"/>
</dbReference>
<feature type="compositionally biased region" description="Low complexity" evidence="12">
    <location>
        <begin position="114"/>
        <end position="138"/>
    </location>
</feature>
<proteinExistence type="inferred from homology"/>
<organism evidence="13">
    <name type="scientific">Tetraodon nigroviridis</name>
    <name type="common">Spotted green pufferfish</name>
    <name type="synonym">Chelonodon nigroviridis</name>
    <dbReference type="NCBI Taxonomy" id="99883"/>
    <lineage>
        <taxon>Eukaryota</taxon>
        <taxon>Metazoa</taxon>
        <taxon>Chordata</taxon>
        <taxon>Craniata</taxon>
        <taxon>Vertebrata</taxon>
        <taxon>Euteleostomi</taxon>
        <taxon>Actinopterygii</taxon>
        <taxon>Neopterygii</taxon>
        <taxon>Teleostei</taxon>
        <taxon>Neoteleostei</taxon>
        <taxon>Acanthomorphata</taxon>
        <taxon>Eupercaria</taxon>
        <taxon>Tetraodontiformes</taxon>
        <taxon>Tetradontoidea</taxon>
        <taxon>Tetraodontidae</taxon>
        <taxon>Tetraodon</taxon>
    </lineage>
</organism>
<dbReference type="UniPathway" id="UPA00558">
    <property type="reaction ID" value="UER00742"/>
</dbReference>
<dbReference type="EMBL" id="CAAE01006781">
    <property type="protein sequence ID" value="CAF89337.1"/>
    <property type="molecule type" value="Genomic_DNA"/>
</dbReference>
<evidence type="ECO:0000256" key="10">
    <source>
        <dbReference type="ARBA" id="ARBA00024221"/>
    </source>
</evidence>
<dbReference type="GO" id="GO:0005737">
    <property type="term" value="C:cytoplasm"/>
    <property type="evidence" value="ECO:0007669"/>
    <property type="project" value="TreeGrafter"/>
</dbReference>
<feature type="region of interest" description="Disordered" evidence="12">
    <location>
        <begin position="52"/>
        <end position="150"/>
    </location>
</feature>
<keyword evidence="6" id="KW-0443">Lipid metabolism</keyword>
<evidence type="ECO:0000256" key="5">
    <source>
        <dbReference type="ARBA" id="ARBA00022695"/>
    </source>
</evidence>
<keyword evidence="5" id="KW-0548">Nucleotidyltransferase</keyword>
<evidence type="ECO:0000256" key="6">
    <source>
        <dbReference type="ARBA" id="ARBA00023098"/>
    </source>
</evidence>
<accession>Q4TCP5</accession>
<feature type="compositionally biased region" description="Pro residues" evidence="12">
    <location>
        <begin position="55"/>
        <end position="74"/>
    </location>
</feature>
<comment type="caution">
    <text evidence="13">The sequence shown here is derived from an EMBL/GenBank/DDBJ whole genome shotgun (WGS) entry which is preliminary data.</text>
</comment>
<evidence type="ECO:0000256" key="7">
    <source>
        <dbReference type="ARBA" id="ARBA00023209"/>
    </source>
</evidence>
<dbReference type="GO" id="GO:0004306">
    <property type="term" value="F:ethanolamine-phosphate cytidylyltransferase activity"/>
    <property type="evidence" value="ECO:0007669"/>
    <property type="project" value="UniProtKB-EC"/>
</dbReference>
<gene>
    <name evidence="13" type="ORF">GSTENG00003208001</name>
</gene>
<evidence type="ECO:0000256" key="8">
    <source>
        <dbReference type="ARBA" id="ARBA00023264"/>
    </source>
</evidence>
<evidence type="ECO:0000256" key="11">
    <source>
        <dbReference type="ARBA" id="ARBA00031473"/>
    </source>
</evidence>
<evidence type="ECO:0000256" key="3">
    <source>
        <dbReference type="ARBA" id="ARBA00022516"/>
    </source>
</evidence>
<keyword evidence="8" id="KW-1208">Phospholipid metabolism</keyword>
<dbReference type="KEGG" id="tng:GSTEN00003208G001"/>
<dbReference type="Gene3D" id="3.40.50.620">
    <property type="entry name" value="HUPs"/>
    <property type="match status" value="2"/>
</dbReference>
<protein>
    <recommendedName>
        <fullName evidence="10">ethanolamine-phosphate cytidylyltransferase</fullName>
        <ecNumber evidence="10">2.7.7.14</ecNumber>
    </recommendedName>
    <alternativeName>
        <fullName evidence="11">CTP:phosphoethanolamine cytidylyltransferase</fullName>
    </alternativeName>
</protein>